<evidence type="ECO:0000256" key="6">
    <source>
        <dbReference type="ARBA" id="ARBA00023136"/>
    </source>
</evidence>
<keyword evidence="4 7" id="KW-1133">Transmembrane helix</keyword>
<evidence type="ECO:0000256" key="5">
    <source>
        <dbReference type="ARBA" id="ARBA00023043"/>
    </source>
</evidence>
<proteinExistence type="predicted"/>
<reference evidence="9 10" key="4">
    <citation type="journal article" date="2011" name="BMC Genomics">
        <title>RNA-Seq improves annotation of protein-coding genes in the cucumber genome.</title>
        <authorList>
            <person name="Li Z."/>
            <person name="Zhang Z."/>
            <person name="Yan P."/>
            <person name="Huang S."/>
            <person name="Fei Z."/>
            <person name="Lin K."/>
        </authorList>
    </citation>
    <scope>NUCLEOTIDE SEQUENCE [LARGE SCALE GENOMIC DNA]</scope>
    <source>
        <strain evidence="10">cv. 9930</strain>
    </source>
</reference>
<keyword evidence="3" id="KW-0677">Repeat</keyword>
<evidence type="ECO:0000256" key="3">
    <source>
        <dbReference type="ARBA" id="ARBA00022737"/>
    </source>
</evidence>
<dbReference type="GO" id="GO:0016020">
    <property type="term" value="C:membrane"/>
    <property type="evidence" value="ECO:0007669"/>
    <property type="project" value="UniProtKB-SubCell"/>
</dbReference>
<dbReference type="OMA" id="MILEVRI"/>
<sequence>MASRVEEDQETATIAAENQTSSEKTLQKADIELLMVIITFIGTISFQAGTNPPGGVWQEGPEAGKSIMASKNPSQFVVFIVGVTVGMVLSAAQLLTLMNELPYNKLSDSRNFIYCSLGITITALGFAYWSSLTALTPSSMILEVRIVLITELSIGVVIVAIIVYIQKKDVCSKLKCNK</sequence>
<dbReference type="InterPro" id="IPR026961">
    <property type="entry name" value="PGG_dom"/>
</dbReference>
<dbReference type="AlphaFoldDB" id="A0A0A0KFJ5"/>
<dbReference type="STRING" id="3659.A0A0A0KFJ5"/>
<dbReference type="PANTHER" id="PTHR24186">
    <property type="entry name" value="PROTEIN PHOSPHATASE 1 REGULATORY SUBUNIT"/>
    <property type="match status" value="1"/>
</dbReference>
<comment type="subcellular location">
    <subcellularLocation>
        <location evidence="1">Membrane</location>
        <topology evidence="1">Multi-pass membrane protein</topology>
    </subcellularLocation>
</comment>
<name>A0A0A0KFJ5_CUCSA</name>
<dbReference type="EMBL" id="CM002927">
    <property type="protein sequence ID" value="KGN47594.1"/>
    <property type="molecule type" value="Genomic_DNA"/>
</dbReference>
<dbReference type="Gramene" id="KGN47594">
    <property type="protein sequence ID" value="KGN47594"/>
    <property type="gene ID" value="Csa_6G363010"/>
</dbReference>
<evidence type="ECO:0000313" key="10">
    <source>
        <dbReference type="Proteomes" id="UP000029981"/>
    </source>
</evidence>
<dbReference type="Pfam" id="PF13962">
    <property type="entry name" value="PGG"/>
    <property type="match status" value="1"/>
</dbReference>
<reference evidence="9 10" key="1">
    <citation type="journal article" date="2009" name="Nat. Genet.">
        <title>The genome of the cucumber, Cucumis sativus L.</title>
        <authorList>
            <person name="Huang S."/>
            <person name="Li R."/>
            <person name="Zhang Z."/>
            <person name="Li L."/>
            <person name="Gu X."/>
            <person name="Fan W."/>
            <person name="Lucas W.J."/>
            <person name="Wang X."/>
            <person name="Xie B."/>
            <person name="Ni P."/>
            <person name="Ren Y."/>
            <person name="Zhu H."/>
            <person name="Li J."/>
            <person name="Lin K."/>
            <person name="Jin W."/>
            <person name="Fei Z."/>
            <person name="Li G."/>
            <person name="Staub J."/>
            <person name="Kilian A."/>
            <person name="van der Vossen E.A."/>
            <person name="Wu Y."/>
            <person name="Guo J."/>
            <person name="He J."/>
            <person name="Jia Z."/>
            <person name="Ren Y."/>
            <person name="Tian G."/>
            <person name="Lu Y."/>
            <person name="Ruan J."/>
            <person name="Qian W."/>
            <person name="Wang M."/>
            <person name="Huang Q."/>
            <person name="Li B."/>
            <person name="Xuan Z."/>
            <person name="Cao J."/>
            <person name="Asan"/>
            <person name="Wu Z."/>
            <person name="Zhang J."/>
            <person name="Cai Q."/>
            <person name="Bai Y."/>
            <person name="Zhao B."/>
            <person name="Han Y."/>
            <person name="Li Y."/>
            <person name="Li X."/>
            <person name="Wang S."/>
            <person name="Shi Q."/>
            <person name="Liu S."/>
            <person name="Cho W.K."/>
            <person name="Kim J.Y."/>
            <person name="Xu Y."/>
            <person name="Heller-Uszynska K."/>
            <person name="Miao H."/>
            <person name="Cheng Z."/>
            <person name="Zhang S."/>
            <person name="Wu J."/>
            <person name="Yang Y."/>
            <person name="Kang H."/>
            <person name="Li M."/>
            <person name="Liang H."/>
            <person name="Ren X."/>
            <person name="Shi Z."/>
            <person name="Wen M."/>
            <person name="Jian M."/>
            <person name="Yang H."/>
            <person name="Zhang G."/>
            <person name="Yang Z."/>
            <person name="Chen R."/>
            <person name="Liu S."/>
            <person name="Li J."/>
            <person name="Ma L."/>
            <person name="Liu H."/>
            <person name="Zhou Y."/>
            <person name="Zhao J."/>
            <person name="Fang X."/>
            <person name="Li G."/>
            <person name="Fang L."/>
            <person name="Li Y."/>
            <person name="Liu D."/>
            <person name="Zheng H."/>
            <person name="Zhang Y."/>
            <person name="Qin N."/>
            <person name="Li Z."/>
            <person name="Yang G."/>
            <person name="Yang S."/>
            <person name="Bolund L."/>
            <person name="Kristiansen K."/>
            <person name="Zheng H."/>
            <person name="Li S."/>
            <person name="Zhang X."/>
            <person name="Yang H."/>
            <person name="Wang J."/>
            <person name="Sun R."/>
            <person name="Zhang B."/>
            <person name="Jiang S."/>
            <person name="Wang J."/>
            <person name="Du Y."/>
            <person name="Li S."/>
        </authorList>
    </citation>
    <scope>NUCLEOTIDE SEQUENCE [LARGE SCALE GENOMIC DNA]</scope>
    <source>
        <strain evidence="10">cv. 9930</strain>
    </source>
</reference>
<evidence type="ECO:0000256" key="4">
    <source>
        <dbReference type="ARBA" id="ARBA00022989"/>
    </source>
</evidence>
<reference evidence="9 10" key="3">
    <citation type="journal article" date="2010" name="BMC Genomics">
        <title>Transcriptome sequencing and comparative analysis of cucumber flowers with different sex types.</title>
        <authorList>
            <person name="Guo S."/>
            <person name="Zheng Y."/>
            <person name="Joung J.G."/>
            <person name="Liu S."/>
            <person name="Zhang Z."/>
            <person name="Crasta O.R."/>
            <person name="Sobral B.W."/>
            <person name="Xu Y."/>
            <person name="Huang S."/>
            <person name="Fei Z."/>
        </authorList>
    </citation>
    <scope>NUCLEOTIDE SEQUENCE [LARGE SCALE GENOMIC DNA]</scope>
    <source>
        <strain evidence="10">cv. 9930</strain>
    </source>
</reference>
<accession>A0A0A0KFJ5</accession>
<keyword evidence="2 7" id="KW-0812">Transmembrane</keyword>
<feature type="transmembrane region" description="Helical" evidence="7">
    <location>
        <begin position="111"/>
        <end position="132"/>
    </location>
</feature>
<feature type="transmembrane region" description="Helical" evidence="7">
    <location>
        <begin position="76"/>
        <end position="99"/>
    </location>
</feature>
<keyword evidence="6 7" id="KW-0472">Membrane</keyword>
<evidence type="ECO:0000256" key="7">
    <source>
        <dbReference type="SAM" id="Phobius"/>
    </source>
</evidence>
<evidence type="ECO:0000256" key="2">
    <source>
        <dbReference type="ARBA" id="ARBA00022692"/>
    </source>
</evidence>
<protein>
    <recommendedName>
        <fullName evidence="8">PGG domain-containing protein</fullName>
    </recommendedName>
</protein>
<keyword evidence="10" id="KW-1185">Reference proteome</keyword>
<gene>
    <name evidence="9" type="ORF">Csa_6G363010</name>
</gene>
<feature type="domain" description="PGG" evidence="8">
    <location>
        <begin position="28"/>
        <end position="133"/>
    </location>
</feature>
<organism evidence="9 10">
    <name type="scientific">Cucumis sativus</name>
    <name type="common">Cucumber</name>
    <dbReference type="NCBI Taxonomy" id="3659"/>
    <lineage>
        <taxon>Eukaryota</taxon>
        <taxon>Viridiplantae</taxon>
        <taxon>Streptophyta</taxon>
        <taxon>Embryophyta</taxon>
        <taxon>Tracheophyta</taxon>
        <taxon>Spermatophyta</taxon>
        <taxon>Magnoliopsida</taxon>
        <taxon>eudicotyledons</taxon>
        <taxon>Gunneridae</taxon>
        <taxon>Pentapetalae</taxon>
        <taxon>rosids</taxon>
        <taxon>fabids</taxon>
        <taxon>Cucurbitales</taxon>
        <taxon>Cucurbitaceae</taxon>
        <taxon>Benincaseae</taxon>
        <taxon>Cucumis</taxon>
    </lineage>
</organism>
<evidence type="ECO:0000313" key="9">
    <source>
        <dbReference type="EMBL" id="KGN47594.1"/>
    </source>
</evidence>
<feature type="transmembrane region" description="Helical" evidence="7">
    <location>
        <begin position="31"/>
        <end position="49"/>
    </location>
</feature>
<dbReference type="Proteomes" id="UP000029981">
    <property type="component" value="Chromosome 6"/>
</dbReference>
<keyword evidence="5" id="KW-0040">ANK repeat</keyword>
<feature type="transmembrane region" description="Helical" evidence="7">
    <location>
        <begin position="144"/>
        <end position="165"/>
    </location>
</feature>
<reference evidence="9 10" key="2">
    <citation type="journal article" date="2009" name="PLoS ONE">
        <title>An integrated genetic and cytogenetic map of the cucumber genome.</title>
        <authorList>
            <person name="Ren Y."/>
            <person name="Zhang Z."/>
            <person name="Liu J."/>
            <person name="Staub J.E."/>
            <person name="Han Y."/>
            <person name="Cheng Z."/>
            <person name="Li X."/>
            <person name="Lu J."/>
            <person name="Miao H."/>
            <person name="Kang H."/>
            <person name="Xie B."/>
            <person name="Gu X."/>
            <person name="Wang X."/>
            <person name="Du Y."/>
            <person name="Jin W."/>
            <person name="Huang S."/>
        </authorList>
    </citation>
    <scope>NUCLEOTIDE SEQUENCE [LARGE SCALE GENOMIC DNA]</scope>
    <source>
        <strain evidence="10">cv. 9930</strain>
    </source>
</reference>
<evidence type="ECO:0000256" key="1">
    <source>
        <dbReference type="ARBA" id="ARBA00004141"/>
    </source>
</evidence>
<dbReference type="PANTHER" id="PTHR24186:SF37">
    <property type="entry name" value="PGG DOMAIN-CONTAINING PROTEIN"/>
    <property type="match status" value="1"/>
</dbReference>
<evidence type="ECO:0000259" key="8">
    <source>
        <dbReference type="Pfam" id="PF13962"/>
    </source>
</evidence>